<proteinExistence type="predicted"/>
<dbReference type="EMBL" id="LR999451">
    <property type="protein sequence ID" value="CAE5959519.1"/>
    <property type="molecule type" value="Genomic_DNA"/>
</dbReference>
<reference evidence="1" key="1">
    <citation type="submission" date="2021-01" db="EMBL/GenBank/DDBJ databases">
        <authorList>
            <person name="Bezrukov I."/>
        </authorList>
    </citation>
    <scope>NUCLEOTIDE SEQUENCE</scope>
</reference>
<organism evidence="1 2">
    <name type="scientific">Arabidopsis arenosa</name>
    <name type="common">Sand rock-cress</name>
    <name type="synonym">Cardaminopsis arenosa</name>
    <dbReference type="NCBI Taxonomy" id="38785"/>
    <lineage>
        <taxon>Eukaryota</taxon>
        <taxon>Viridiplantae</taxon>
        <taxon>Streptophyta</taxon>
        <taxon>Embryophyta</taxon>
        <taxon>Tracheophyta</taxon>
        <taxon>Spermatophyta</taxon>
        <taxon>Magnoliopsida</taxon>
        <taxon>eudicotyledons</taxon>
        <taxon>Gunneridae</taxon>
        <taxon>Pentapetalae</taxon>
        <taxon>rosids</taxon>
        <taxon>malvids</taxon>
        <taxon>Brassicales</taxon>
        <taxon>Brassicaceae</taxon>
        <taxon>Camelineae</taxon>
        <taxon>Arabidopsis</taxon>
    </lineage>
</organism>
<keyword evidence="2" id="KW-1185">Reference proteome</keyword>
<sequence>MFDYVSCQSYPEEFEDIVETSVESDEVVPLVDLGGNLGSVPVSNFVVLSDDSMEDFSDEFEEPEKQVATGFLFGDSGIDEPMWKGPDGVLYEFNSDDSWQPGVHTNPYYYPPSSDSLSTMDSFSSMSLGQTWVQALAYNMVPPSEVFATPPGPPSPVFVELSSDDELADVEESGIPNFMKAESLRMSTPPRKFATRTWYPGYYGEEGVESSHANLENLVGDQVVPDVTANCETLFTTPLTLELVDCGSSG</sequence>
<dbReference type="AlphaFoldDB" id="A0A8S1ZIE2"/>
<accession>A0A8S1ZIE2</accession>
<evidence type="ECO:0000313" key="1">
    <source>
        <dbReference type="EMBL" id="CAE5959519.1"/>
    </source>
</evidence>
<gene>
    <name evidence="1" type="ORF">AARE701A_LOCUS3037</name>
</gene>
<protein>
    <submittedName>
        <fullName evidence="1">Uncharacterized protein</fullName>
    </submittedName>
</protein>
<dbReference type="Proteomes" id="UP000682877">
    <property type="component" value="Chromosome 1"/>
</dbReference>
<evidence type="ECO:0000313" key="2">
    <source>
        <dbReference type="Proteomes" id="UP000682877"/>
    </source>
</evidence>
<name>A0A8S1ZIE2_ARAAE</name>